<accession>A0ABN3KCT3</accession>
<dbReference type="Proteomes" id="UP001501231">
    <property type="component" value="Unassembled WGS sequence"/>
</dbReference>
<sequence>MNDLESHMRDRHEVALHLRGDAEGRLVARIDEGEAIAREVRAVAEARAVAAWWDSVITQIDQAGSGPADALLRGREAARRVLLDRPPPRAACPIKLGFAVASIEGARRFYRDTAHLAALVTGVEPQR</sequence>
<name>A0ABN3KCT3_9ACTN</name>
<proteinExistence type="predicted"/>
<evidence type="ECO:0000313" key="1">
    <source>
        <dbReference type="EMBL" id="GAA2456148.1"/>
    </source>
</evidence>
<keyword evidence="2" id="KW-1185">Reference proteome</keyword>
<organism evidence="1 2">
    <name type="scientific">Actinomadura vinacea</name>
    <dbReference type="NCBI Taxonomy" id="115336"/>
    <lineage>
        <taxon>Bacteria</taxon>
        <taxon>Bacillati</taxon>
        <taxon>Actinomycetota</taxon>
        <taxon>Actinomycetes</taxon>
        <taxon>Streptosporangiales</taxon>
        <taxon>Thermomonosporaceae</taxon>
        <taxon>Actinomadura</taxon>
    </lineage>
</organism>
<comment type="caution">
    <text evidence="1">The sequence shown here is derived from an EMBL/GenBank/DDBJ whole genome shotgun (WGS) entry which is preliminary data.</text>
</comment>
<reference evidence="1 2" key="1">
    <citation type="journal article" date="2019" name="Int. J. Syst. Evol. Microbiol.">
        <title>The Global Catalogue of Microorganisms (GCM) 10K type strain sequencing project: providing services to taxonomists for standard genome sequencing and annotation.</title>
        <authorList>
            <consortium name="The Broad Institute Genomics Platform"/>
            <consortium name="The Broad Institute Genome Sequencing Center for Infectious Disease"/>
            <person name="Wu L."/>
            <person name="Ma J."/>
        </authorList>
    </citation>
    <scope>NUCLEOTIDE SEQUENCE [LARGE SCALE GENOMIC DNA]</scope>
    <source>
        <strain evidence="1 2">JCM 3325</strain>
    </source>
</reference>
<dbReference type="EMBL" id="BAAARW010000044">
    <property type="protein sequence ID" value="GAA2456148.1"/>
    <property type="molecule type" value="Genomic_DNA"/>
</dbReference>
<evidence type="ECO:0000313" key="2">
    <source>
        <dbReference type="Proteomes" id="UP001501231"/>
    </source>
</evidence>
<dbReference type="RefSeq" id="WP_344597822.1">
    <property type="nucleotide sequence ID" value="NZ_BAAARW010000044.1"/>
</dbReference>
<gene>
    <name evidence="1" type="ORF">GCM10010191_89350</name>
</gene>
<protein>
    <submittedName>
        <fullName evidence="1">Uncharacterized protein</fullName>
    </submittedName>
</protein>